<dbReference type="Proteomes" id="UP000749040">
    <property type="component" value="Unassembled WGS sequence"/>
</dbReference>
<dbReference type="EMBL" id="JADKYB010000023">
    <property type="protein sequence ID" value="MBM9509257.1"/>
    <property type="molecule type" value="Genomic_DNA"/>
</dbReference>
<dbReference type="InterPro" id="IPR025110">
    <property type="entry name" value="AMP-bd_C"/>
</dbReference>
<dbReference type="InterPro" id="IPR045851">
    <property type="entry name" value="AMP-bd_C_sf"/>
</dbReference>
<sequence length="3752" mass="399893">MPEQPEPTDDIDLSEILAMDDAERQRIVVGWNDTGRGIAAATLPELFAAQARRTPDATALAGGTVTMDYRELDERSNRLARVFAAAGVGPEVRVAIMLPRSPEMVITMLAVVKAGGAYVPVDPDYPATRISLMLDDAEVSLVVAGRPLNGTAPGRRVVVLDEPATVREIARADPGPLPANAALTPDSALCVFYTSGSTGTPKGAVAVHRAVDRLVRESWFWDAGPGDVVGHLASVSFDAALLEIWGALLTGATVAVAPPGRLSIGDLTAFLTGHDVSLLFMTCGLFHTVADVDPDTFAGLRLLITGGDVVSPAACARVLSHVPGIRMVNAYGPTENSCFTTVYTVTEQDTAGALPIGAPIAETRLYVLDDRLATVPVGVDGELYLAGDGLARGYFGRRGLTAHRFVADPFTPGGRLYRTGDIARWRRDGVVEFAGRADEQVKIRGFRVEPGEVEVVLAGHEAVASTVVQAREDIPGDKRLVAYVVPRGTATAADLREHLTARLPEYLVPSAFVFLGELPLNTNGKVDRRALPAPEHTTGSRAPRDVREELICAAFAEVLAVEAVGVEDSFFDLGGHSLLAVRLVELLRERGVTIDVRTLFASPTPARLAVAAARERVDVPPCLIPPGADAATVLTAAMVPLSGLTTEQLATVVARVDGGVANVADVYPLAPLQEGLLFHHQLGSGDGQDPYVLRQVLRFDSRARLDAFLGGWQQVVDRHDILRTAVFADGLPHPVQVVQRHAELPVHELGEPAGDDPVAWLLARCDEPMDLGHAPLMDAWAAPEPGGDRWLLALRNHHIVLDHTTSEVVLAEVRAVLAGRGDELPPVLPYREFVGQARMGVSDAEHAEYFTRLLGGVTETTAPYGVLDVRGSGEDVATVWADLPPELARRVHAQARRHGVSAATIFHVVWARALAEAAGREDVVFGTVLFGRMQAGAGADRVLGLFINTLPVYVRTGGTGVLDAVRAMRDQLAELMVHEHAPLSLAQSVSGVRHPAPLFTALFNYRHFSASAESTPFAEASGIEPIWARERSNYPLNVSVNDLGDGFSFTVQCVSRIDAGAVAELLATETETVVGALESDPQRRLPTRAVTAPAGSASSGPAEEPAVARRGPRDLREELLCDLFAEVLGREEVGVDDNFFHVGGHSLLATRLVARIRGLLGVEIRLATVFDAPTVAALARHLDAASPARAAVPVAERPAVLPLSFAQRRLWFLAQLEGPSATYNIPLMLRLRGELDVAAMQAALTDVVVRHESLRTRFGVADGTAYQQIVDADRAGVGLPVVVAAAADVRARAAEAAAEPFDLARDLPVRARLIDVGGAAEEWVFILVLHHIAGDGWSMVPLWHDLTRAYAARAAGAAPDWAPLPVQYADYTLWQHDLLGPADEPTSLATRQVEFWRDALAGAPRELALPVDHRRPRVTGYDGAAVSFTIPAPLHDALRTLARDHQSTIFMVLQAAVAVLLSRLGAGTDVPIGTVVAGRTDEALDDLVGLFVNTLVLRTDLSGDPTFADLLDRVRAGGLAAFENQDVPFERLVEELAPERSLARHPLFQVMLTLQNAHHAARDPRLPGLPGVEAEPYGEDITAAKFDLQFSFAEMFTPGGGPAGVDAVIVFAVDLFERATAEALGRRLVRVLERVTADPTTRVTRIDVLEPAERLRLAAWSDGEAAPAGEPGTTLPELFARAVRSAPGAVAVVDGPDEVTYAELDAWSDRVAAKLAGRGVGPESTVAVVLPRSAELIAVLLGVWKAGGAYVPVDPGYPAERIAATIADAAPAVVIDEPGWAPADDGPATVPAPDLRPENPAYVIYTSGTTGRPKGVVVPHGNVVALFAATRERFGLGPRDVWSWFHSFAFDFSVWELWGALLHGGRVVVVPPEVSRSPRDFADLLAARGVTVLSQTPSAFHQLPAGALDDTAVRLVVFGGEALDASALASVPARVRLVNMYGITETTVHATWVDVPGGGWGPRSVIGHGLPGLATLVLDDALLSVPAGVAGELYVGGAQVARGYADRAGLTASRFVADPRGTGGRLYRTGDVVRRDADGRLEFLGRADDQVKVRGFRVEPAEIEAVLTEDGGAERAVVVLHGDDPADRRLVAYLVPADVDVAAVRERVARRLPGHMAPAAYLALAELPLTPNGKVDRRALPAPDYSAAAGTRRAPRSVREHLLCAVFAEVLAVDEAGPDDSFFDLGGHSLLVTRLVSRIRTVLGTEIRVRDVFDAPTPAGLDRRMETADRARPALTAGPRPDPMPLSYAQRRLWFLDQLDGPSATYDIPLVLGLTGALDVPALDAALLDVLRRHESLRTRAESADGNASARVVDAGDVTSVLTVAGPAEPDVVARAAGHRFDLAVDLPVRAWLFPDGDGRWVLVLVVHHIAGDGWSLGPLWRDVATAYEARVAGRVPGWRPLPVQYADYVLWQRDLLGDPADPSSVLAAQTGWWREALRGAPAELPLPYDRPRPRVASHRGDVVAVSIPGDVYAQVVRVARARPVTVFMVLHAALVATLSRSGAGTDVSVGTVVAGRTDEALDDLVGLFVNTLVLRTDLSGDPTFADLLDRVRETGLSAFENQDVPFERLVEELAPERSLARHPLFQVMLTLQNAPASAPRLAGVGVEPYAAPGVTAKFDLEFAFTESPDGLTGLLAYTTDLFDRATAEALAGRFVRVLAAATADPGTPLDGLPVLGAAERRDLLEAGTGETRAVPGLSVPELVTRQAARTPGAPAIVSGSTTMTYRELDDRSDRLARALTGAGARVGVVMRRSPELIVTLLAVLKSGAAYVPVDIAAPPARWRTVLDGIPVVVADPDLAPAVREAAPDATVLTPADELPDGAGPLGRPIPGSGLAYVMYTSGSSGVPQGVAVTHRDVAELVSDRCWSVDDTSAVLMVAPHSFDASVFEIWVPLTRGARVVQAPAGDLSAASLRTLIRTYGLTHVHLTAGLFRVVAEEDPGAFTGVREVLTGGDVVPAPAVARVLAAVPGVTVRALYGPTEITLCCTQIAFTDPAEVGPAVPIGRPLDNTRAYVLDDRLSPVPAGVRGELYVAGAGLARGYLGQPARTAERFVADPYTPGGRLYRTGDVVRWTGGGRLEFVSRADEQVKVRGYRVEPAEIEAVLGADPSVAQSVVVARDDTLIAYVVPATVDPEALRELVAAILPEYSVPSAFVTLDALPLTPNGKVDRRALPLPGRPDGHAGRAPRTPRQQVLAEVFKEILARPSLGADDSFFDLGGHSLLATRLVARVRSVLGAELSVRDVFDAPTVAGLDRLLDRARPARPELTVRARPPRLPLSSAQQRLWFLTRLDGPSAAYNIPLVLRLTGAVDPGALRDALRDVVIRHESLRTRFGSADGRPFQQVLTAGSADVALPVVDVADEDLRRHVTAAAAHEFDLENEAPLRATLFRLPGDRWVLVLVVHHLAGDGASLDPLWRDLSLAYAERRTGRQPSRPPLPVQYADYALWQHDLLGDADDPASLVNTQVGFWRAALAGAPPELTLPADRPRPPRPSHAGGLVELHLTAEEHERLRALAREHQVTVFMVLQAAVAVLLSRLGAGTDIPIGTPVAGRTDTAVQDLVGFFVNTLVLRTDLSGDPAFAEVLRRVRQAGLSAFEHQDVPFERLVEELAPERSLSRHPLFQIMLTVQNTEPVPPELDGVRVESFSAGEITAKFDLEFSFAERLTADGAPAGVDGSLVYATDLFDERTAAGIGERLIGVLDAVGADPSVRVADVPVLSRAELDEFAGWNDTVVPARPVSLVDLFASSVSRWPG</sequence>
<dbReference type="Gene3D" id="3.30.559.30">
    <property type="entry name" value="Nonribosomal peptide synthetase, condensation domain"/>
    <property type="match status" value="4"/>
</dbReference>
<dbReference type="InterPro" id="IPR009081">
    <property type="entry name" value="PP-bd_ACP"/>
</dbReference>
<evidence type="ECO:0000313" key="6">
    <source>
        <dbReference type="EMBL" id="MBM9509257.1"/>
    </source>
</evidence>
<dbReference type="InterPro" id="IPR000873">
    <property type="entry name" value="AMP-dep_synth/lig_dom"/>
</dbReference>
<gene>
    <name evidence="6" type="ORF">ITX44_32865</name>
</gene>
<proteinExistence type="predicted"/>
<comment type="caution">
    <text evidence="6">The sequence shown here is derived from an EMBL/GenBank/DDBJ whole genome shotgun (WGS) entry which is preliminary data.</text>
</comment>
<keyword evidence="3" id="KW-0597">Phosphoprotein</keyword>
<dbReference type="Gene3D" id="3.30.300.30">
    <property type="match status" value="3"/>
</dbReference>
<dbReference type="Gene3D" id="3.40.50.12780">
    <property type="entry name" value="N-terminal domain of ligase-like"/>
    <property type="match status" value="1"/>
</dbReference>
<dbReference type="Pfam" id="PF00501">
    <property type="entry name" value="AMP-binding"/>
    <property type="match status" value="3"/>
</dbReference>
<dbReference type="Gene3D" id="1.10.1200.10">
    <property type="entry name" value="ACP-like"/>
    <property type="match status" value="3"/>
</dbReference>
<dbReference type="PANTHER" id="PTHR45527:SF1">
    <property type="entry name" value="FATTY ACID SYNTHASE"/>
    <property type="match status" value="1"/>
</dbReference>
<dbReference type="Gene3D" id="2.30.38.10">
    <property type="entry name" value="Luciferase, Domain 3"/>
    <property type="match status" value="2"/>
</dbReference>
<dbReference type="Gene3D" id="3.30.559.10">
    <property type="entry name" value="Chloramphenicol acetyltransferase-like domain"/>
    <property type="match status" value="4"/>
</dbReference>
<dbReference type="NCBIfam" id="TIGR01733">
    <property type="entry name" value="AA-adenyl-dom"/>
    <property type="match status" value="3"/>
</dbReference>
<dbReference type="SUPFAM" id="SSF52777">
    <property type="entry name" value="CoA-dependent acyltransferases"/>
    <property type="match status" value="8"/>
</dbReference>
<feature type="domain" description="Carrier" evidence="5">
    <location>
        <begin position="1111"/>
        <end position="1186"/>
    </location>
</feature>
<dbReference type="Pfam" id="PF00668">
    <property type="entry name" value="Condensation"/>
    <property type="match status" value="4"/>
</dbReference>
<dbReference type="Pfam" id="PF00550">
    <property type="entry name" value="PP-binding"/>
    <property type="match status" value="4"/>
</dbReference>
<feature type="region of interest" description="Disordered" evidence="4">
    <location>
        <begin position="3167"/>
        <end position="3189"/>
    </location>
</feature>
<reference evidence="6 7" key="1">
    <citation type="submission" date="2021-01" db="EMBL/GenBank/DDBJ databases">
        <title>Streptomyces acididurans sp. nov., isolated from a peat swamp forest soil.</title>
        <authorList>
            <person name="Chantavorakit T."/>
            <person name="Duangmal K."/>
        </authorList>
    </citation>
    <scope>NUCLEOTIDE SEQUENCE [LARGE SCALE GENOMIC DNA]</scope>
    <source>
        <strain evidence="6 7">KK5PA1</strain>
    </source>
</reference>
<dbReference type="RefSeq" id="WP_205362057.1">
    <property type="nucleotide sequence ID" value="NZ_JADKYB010000023.1"/>
</dbReference>
<evidence type="ECO:0000256" key="3">
    <source>
        <dbReference type="ARBA" id="ARBA00022553"/>
    </source>
</evidence>
<accession>A0ABS2U2I8</accession>
<feature type="domain" description="Carrier" evidence="5">
    <location>
        <begin position="3185"/>
        <end position="3260"/>
    </location>
</feature>
<evidence type="ECO:0000256" key="1">
    <source>
        <dbReference type="ARBA" id="ARBA00001957"/>
    </source>
</evidence>
<dbReference type="InterPro" id="IPR010071">
    <property type="entry name" value="AA_adenyl_dom"/>
</dbReference>
<dbReference type="InterPro" id="IPR023213">
    <property type="entry name" value="CAT-like_dom_sf"/>
</dbReference>
<dbReference type="CDD" id="cd19544">
    <property type="entry name" value="E-C_NRPS"/>
    <property type="match status" value="1"/>
</dbReference>
<dbReference type="SUPFAM" id="SSF47336">
    <property type="entry name" value="ACP-like"/>
    <property type="match status" value="4"/>
</dbReference>
<name>A0ABS2U2I8_9ACTN</name>
<dbReference type="InterPro" id="IPR029058">
    <property type="entry name" value="AB_hydrolase_fold"/>
</dbReference>
<feature type="domain" description="Carrier" evidence="5">
    <location>
        <begin position="2154"/>
        <end position="2229"/>
    </location>
</feature>
<dbReference type="CDD" id="cd19540">
    <property type="entry name" value="LCL_NRPS-like"/>
    <property type="match status" value="3"/>
</dbReference>
<dbReference type="SUPFAM" id="SSF56801">
    <property type="entry name" value="Acetyl-CoA synthetase-like"/>
    <property type="match status" value="3"/>
</dbReference>
<protein>
    <submittedName>
        <fullName evidence="6">Amino acid adenylation domain-containing protein</fullName>
    </submittedName>
</protein>
<organism evidence="6 7">
    <name type="scientific">Actinacidiphila acididurans</name>
    <dbReference type="NCBI Taxonomy" id="2784346"/>
    <lineage>
        <taxon>Bacteria</taxon>
        <taxon>Bacillati</taxon>
        <taxon>Actinomycetota</taxon>
        <taxon>Actinomycetes</taxon>
        <taxon>Kitasatosporales</taxon>
        <taxon>Streptomycetaceae</taxon>
        <taxon>Actinacidiphila</taxon>
    </lineage>
</organism>
<dbReference type="Pfam" id="PF13193">
    <property type="entry name" value="AMP-binding_C"/>
    <property type="match status" value="3"/>
</dbReference>
<dbReference type="PANTHER" id="PTHR45527">
    <property type="entry name" value="NONRIBOSOMAL PEPTIDE SYNTHETASE"/>
    <property type="match status" value="1"/>
</dbReference>
<keyword evidence="2" id="KW-0596">Phosphopantetheine</keyword>
<evidence type="ECO:0000256" key="4">
    <source>
        <dbReference type="SAM" id="MobiDB-lite"/>
    </source>
</evidence>
<dbReference type="PROSITE" id="PS00455">
    <property type="entry name" value="AMP_BINDING"/>
    <property type="match status" value="2"/>
</dbReference>
<evidence type="ECO:0000256" key="2">
    <source>
        <dbReference type="ARBA" id="ARBA00022450"/>
    </source>
</evidence>
<dbReference type="InterPro" id="IPR020806">
    <property type="entry name" value="PKS_PP-bd"/>
</dbReference>
<feature type="compositionally biased region" description="Low complexity" evidence="4">
    <location>
        <begin position="1089"/>
        <end position="1105"/>
    </location>
</feature>
<dbReference type="NCBIfam" id="NF003417">
    <property type="entry name" value="PRK04813.1"/>
    <property type="match status" value="3"/>
</dbReference>
<feature type="region of interest" description="Disordered" evidence="4">
    <location>
        <begin position="1079"/>
        <end position="1111"/>
    </location>
</feature>
<dbReference type="Gene3D" id="3.40.50.980">
    <property type="match status" value="4"/>
</dbReference>
<dbReference type="InterPro" id="IPR001242">
    <property type="entry name" value="Condensation_dom"/>
</dbReference>
<evidence type="ECO:0000313" key="7">
    <source>
        <dbReference type="Proteomes" id="UP000749040"/>
    </source>
</evidence>
<dbReference type="InterPro" id="IPR020845">
    <property type="entry name" value="AMP-binding_CS"/>
</dbReference>
<dbReference type="PROSITE" id="PS00012">
    <property type="entry name" value="PHOSPHOPANTETHEINE"/>
    <property type="match status" value="4"/>
</dbReference>
<keyword evidence="7" id="KW-1185">Reference proteome</keyword>
<dbReference type="CDD" id="cd12117">
    <property type="entry name" value="A_NRPS_Srf_like"/>
    <property type="match status" value="2"/>
</dbReference>
<feature type="non-terminal residue" evidence="6">
    <location>
        <position position="3752"/>
    </location>
</feature>
<dbReference type="Gene3D" id="3.40.50.1820">
    <property type="entry name" value="alpha/beta hydrolase"/>
    <property type="match status" value="1"/>
</dbReference>
<dbReference type="PROSITE" id="PS50075">
    <property type="entry name" value="CARRIER"/>
    <property type="match status" value="4"/>
</dbReference>
<dbReference type="SMART" id="SM00823">
    <property type="entry name" value="PKS_PP"/>
    <property type="match status" value="4"/>
</dbReference>
<evidence type="ECO:0000259" key="5">
    <source>
        <dbReference type="PROSITE" id="PS50075"/>
    </source>
</evidence>
<dbReference type="InterPro" id="IPR036736">
    <property type="entry name" value="ACP-like_sf"/>
</dbReference>
<dbReference type="InterPro" id="IPR006162">
    <property type="entry name" value="Ppantetheine_attach_site"/>
</dbReference>
<dbReference type="CDD" id="cd17643">
    <property type="entry name" value="A_NRPS_Cytc1-like"/>
    <property type="match status" value="1"/>
</dbReference>
<comment type="cofactor">
    <cofactor evidence="1">
        <name>pantetheine 4'-phosphate</name>
        <dbReference type="ChEBI" id="CHEBI:47942"/>
    </cofactor>
</comment>
<dbReference type="InterPro" id="IPR042099">
    <property type="entry name" value="ANL_N_sf"/>
</dbReference>
<feature type="domain" description="Carrier" evidence="5">
    <location>
        <begin position="542"/>
        <end position="616"/>
    </location>
</feature>